<protein>
    <submittedName>
        <fullName evidence="2">Uncharacterized protein</fullName>
    </submittedName>
</protein>
<dbReference type="Proteomes" id="UP000245926">
    <property type="component" value="Chromosome"/>
</dbReference>
<proteinExistence type="predicted"/>
<keyword evidence="1" id="KW-1133">Transmembrane helix</keyword>
<gene>
    <name evidence="2" type="ORF">DK389_15495</name>
</gene>
<evidence type="ECO:0000256" key="1">
    <source>
        <dbReference type="SAM" id="Phobius"/>
    </source>
</evidence>
<dbReference type="KEGG" id="mets:DK389_15495"/>
<keyword evidence="1" id="KW-0472">Membrane</keyword>
<name>A0A2U8WEX2_9HYPH</name>
<organism evidence="2 3">
    <name type="scientific">Methylobacterium durans</name>
    <dbReference type="NCBI Taxonomy" id="2202825"/>
    <lineage>
        <taxon>Bacteria</taxon>
        <taxon>Pseudomonadati</taxon>
        <taxon>Pseudomonadota</taxon>
        <taxon>Alphaproteobacteria</taxon>
        <taxon>Hyphomicrobiales</taxon>
        <taxon>Methylobacteriaceae</taxon>
        <taxon>Methylobacterium</taxon>
    </lineage>
</organism>
<dbReference type="EMBL" id="CP029550">
    <property type="protein sequence ID" value="AWN44579.1"/>
    <property type="molecule type" value="Genomic_DNA"/>
</dbReference>
<reference evidence="3" key="1">
    <citation type="submission" date="2018-05" db="EMBL/GenBank/DDBJ databases">
        <title>Complete Genome Sequence of Methylobacterium sp. 17SD2-17.</title>
        <authorList>
            <person name="Srinivasan S."/>
        </authorList>
    </citation>
    <scope>NUCLEOTIDE SEQUENCE [LARGE SCALE GENOMIC DNA]</scope>
    <source>
        <strain evidence="3">17SD2-17</strain>
    </source>
</reference>
<keyword evidence="3" id="KW-1185">Reference proteome</keyword>
<feature type="transmembrane region" description="Helical" evidence="1">
    <location>
        <begin position="6"/>
        <end position="25"/>
    </location>
</feature>
<evidence type="ECO:0000313" key="3">
    <source>
        <dbReference type="Proteomes" id="UP000245926"/>
    </source>
</evidence>
<evidence type="ECO:0000313" key="2">
    <source>
        <dbReference type="EMBL" id="AWN44579.1"/>
    </source>
</evidence>
<sequence>MILLVSGVWPGLAGALGLGLGCGFVGGWPRGLATGLGLLSAASLLGAAALAGLVPGVGGFWVESAALMLWTYLGGCVLGALTKRARRDHQTANGA</sequence>
<dbReference type="AlphaFoldDB" id="A0A2U8WEX2"/>
<feature type="transmembrane region" description="Helical" evidence="1">
    <location>
        <begin position="60"/>
        <end position="81"/>
    </location>
</feature>
<keyword evidence="1" id="KW-0812">Transmembrane</keyword>
<feature type="transmembrane region" description="Helical" evidence="1">
    <location>
        <begin position="32"/>
        <end position="54"/>
    </location>
</feature>
<accession>A0A2U8WEX2</accession>